<dbReference type="Proteomes" id="UP000294685">
    <property type="component" value="Unassembled WGS sequence"/>
</dbReference>
<dbReference type="InterPro" id="IPR028098">
    <property type="entry name" value="Glyco_trans_4-like_N"/>
</dbReference>
<protein>
    <submittedName>
        <fullName evidence="3">Glycosyltransferase family 1 protein</fullName>
    </submittedName>
</protein>
<dbReference type="Pfam" id="PF13439">
    <property type="entry name" value="Glyco_transf_4"/>
    <property type="match status" value="1"/>
</dbReference>
<evidence type="ECO:0000259" key="2">
    <source>
        <dbReference type="Pfam" id="PF13439"/>
    </source>
</evidence>
<dbReference type="SUPFAM" id="SSF53756">
    <property type="entry name" value="UDP-Glycosyltransferase/glycogen phosphorylase"/>
    <property type="match status" value="1"/>
</dbReference>
<reference evidence="3 4" key="1">
    <citation type="submission" date="2019-03" db="EMBL/GenBank/DDBJ databases">
        <title>Novel species of Flavobacterium.</title>
        <authorList>
            <person name="Liu Q."/>
            <person name="Xin Y.-H."/>
        </authorList>
    </citation>
    <scope>NUCLEOTIDE SEQUENCE [LARGE SCALE GENOMIC DNA]</scope>
    <source>
        <strain evidence="3 4">LB2P22</strain>
    </source>
</reference>
<proteinExistence type="predicted"/>
<evidence type="ECO:0000313" key="3">
    <source>
        <dbReference type="EMBL" id="TDE29157.1"/>
    </source>
</evidence>
<dbReference type="InterPro" id="IPR001296">
    <property type="entry name" value="Glyco_trans_1"/>
</dbReference>
<name>A0ABY2DR26_9FLAO</name>
<keyword evidence="4" id="KW-1185">Reference proteome</keyword>
<organism evidence="3 4">
    <name type="scientific">Flavobacterium ranwuense</name>
    <dbReference type="NCBI Taxonomy" id="2541725"/>
    <lineage>
        <taxon>Bacteria</taxon>
        <taxon>Pseudomonadati</taxon>
        <taxon>Bacteroidota</taxon>
        <taxon>Flavobacteriia</taxon>
        <taxon>Flavobacteriales</taxon>
        <taxon>Flavobacteriaceae</taxon>
        <taxon>Flavobacterium</taxon>
    </lineage>
</organism>
<dbReference type="Gene3D" id="3.40.50.2000">
    <property type="entry name" value="Glycogen Phosphorylase B"/>
    <property type="match status" value="2"/>
</dbReference>
<dbReference type="PANTHER" id="PTHR12526:SF630">
    <property type="entry name" value="GLYCOSYLTRANSFERASE"/>
    <property type="match status" value="1"/>
</dbReference>
<feature type="domain" description="Glycosyltransferase subfamily 4-like N-terminal" evidence="2">
    <location>
        <begin position="62"/>
        <end position="169"/>
    </location>
</feature>
<sequence length="378" mass="43052">MKKKFIIVTTVSDSLPFFKGQIDVLKEHFDVELLSSPGNYMNEMCSLHSVKGHEVAMKREISIFNDFWSLIKLIVLFFKIKPFIVHGNTPKASLLSMIAAWVTRVPNRIYFVHGLRYYGEVGKKKRLLMFLEKVSCYFATHVIAVSQGVKDGLKEDNLCKKDILLIWNGSVNGIDLSYFDPAKIDGTAIRNAYGIDKNDFVFGFIGRFVGDKGVNELVGAFKELSQIHKNIKLLLVGRFENELDPLQSETLKEIENNKNIINSGFQKDVRPFFAAMDVFSFPSYREGLGLVLMEAGAMNVPSISSDIKGCTDIIEDYKNGLLVNSKNKQELIDKMEYCIKNPEKINEMAKLSREIVRNKFEQQELWQKSLKVYVGISE</sequence>
<feature type="domain" description="Glycosyl transferase family 1" evidence="1">
    <location>
        <begin position="188"/>
        <end position="352"/>
    </location>
</feature>
<accession>A0ABY2DR26</accession>
<dbReference type="EMBL" id="SMLH01000004">
    <property type="protein sequence ID" value="TDE29157.1"/>
    <property type="molecule type" value="Genomic_DNA"/>
</dbReference>
<dbReference type="CDD" id="cd03808">
    <property type="entry name" value="GT4_CapM-like"/>
    <property type="match status" value="1"/>
</dbReference>
<dbReference type="Pfam" id="PF00534">
    <property type="entry name" value="Glycos_transf_1"/>
    <property type="match status" value="1"/>
</dbReference>
<evidence type="ECO:0000259" key="1">
    <source>
        <dbReference type="Pfam" id="PF00534"/>
    </source>
</evidence>
<evidence type="ECO:0000313" key="4">
    <source>
        <dbReference type="Proteomes" id="UP000294685"/>
    </source>
</evidence>
<gene>
    <name evidence="3" type="ORF">E0I61_08295</name>
</gene>
<comment type="caution">
    <text evidence="3">The sequence shown here is derived from an EMBL/GenBank/DDBJ whole genome shotgun (WGS) entry which is preliminary data.</text>
</comment>
<dbReference type="PANTHER" id="PTHR12526">
    <property type="entry name" value="GLYCOSYLTRANSFERASE"/>
    <property type="match status" value="1"/>
</dbReference>
<dbReference type="RefSeq" id="WP_132070656.1">
    <property type="nucleotide sequence ID" value="NZ_SMLH01000004.1"/>
</dbReference>